<dbReference type="RefSeq" id="XP_009764641.1">
    <property type="nucleotide sequence ID" value="XM_009766339.1"/>
</dbReference>
<accession>A0A1U7VIB1</accession>
<feature type="domain" description="Reverse transcriptase" evidence="1">
    <location>
        <begin position="119"/>
        <end position="387"/>
    </location>
</feature>
<protein>
    <submittedName>
        <fullName evidence="3">Uncharacterized protein LOC104216320</fullName>
    </submittedName>
</protein>
<dbReference type="PANTHER" id="PTHR46890">
    <property type="entry name" value="NON-LTR RETROLELEMENT REVERSE TRANSCRIPTASE-LIKE PROTEIN-RELATED"/>
    <property type="match status" value="1"/>
</dbReference>
<proteinExistence type="predicted"/>
<dbReference type="SUPFAM" id="SSF56672">
    <property type="entry name" value="DNA/RNA polymerases"/>
    <property type="match status" value="1"/>
</dbReference>
<evidence type="ECO:0000313" key="3">
    <source>
        <dbReference type="RefSeq" id="XP_009764641.1"/>
    </source>
</evidence>
<organism evidence="2 3">
    <name type="scientific">Nicotiana sylvestris</name>
    <name type="common">Wood tobacco</name>
    <name type="synonym">South American tobacco</name>
    <dbReference type="NCBI Taxonomy" id="4096"/>
    <lineage>
        <taxon>Eukaryota</taxon>
        <taxon>Viridiplantae</taxon>
        <taxon>Streptophyta</taxon>
        <taxon>Embryophyta</taxon>
        <taxon>Tracheophyta</taxon>
        <taxon>Spermatophyta</taxon>
        <taxon>Magnoliopsida</taxon>
        <taxon>eudicotyledons</taxon>
        <taxon>Gunneridae</taxon>
        <taxon>Pentapetalae</taxon>
        <taxon>asterids</taxon>
        <taxon>lamiids</taxon>
        <taxon>Solanales</taxon>
        <taxon>Solanaceae</taxon>
        <taxon>Nicotianoideae</taxon>
        <taxon>Nicotianeae</taxon>
        <taxon>Nicotiana</taxon>
    </lineage>
</organism>
<dbReference type="OrthoDB" id="1305551at2759"/>
<dbReference type="InterPro" id="IPR052343">
    <property type="entry name" value="Retrotransposon-Effector_Assoc"/>
</dbReference>
<dbReference type="Pfam" id="PF00078">
    <property type="entry name" value="RVT_1"/>
    <property type="match status" value="1"/>
</dbReference>
<dbReference type="PROSITE" id="PS50878">
    <property type="entry name" value="RT_POL"/>
    <property type="match status" value="1"/>
</dbReference>
<keyword evidence="2" id="KW-1185">Reference proteome</keyword>
<dbReference type="Proteomes" id="UP000189701">
    <property type="component" value="Unplaced"/>
</dbReference>
<dbReference type="eggNOG" id="KOG1075">
    <property type="taxonomic scope" value="Eukaryota"/>
</dbReference>
<dbReference type="CDD" id="cd01650">
    <property type="entry name" value="RT_nLTR_like"/>
    <property type="match status" value="1"/>
</dbReference>
<evidence type="ECO:0000259" key="1">
    <source>
        <dbReference type="PROSITE" id="PS50878"/>
    </source>
</evidence>
<dbReference type="InterPro" id="IPR043502">
    <property type="entry name" value="DNA/RNA_pol_sf"/>
</dbReference>
<evidence type="ECO:0000313" key="2">
    <source>
        <dbReference type="Proteomes" id="UP000189701"/>
    </source>
</evidence>
<gene>
    <name evidence="3" type="primary">LOC104216320</name>
</gene>
<dbReference type="AlphaFoldDB" id="A0A1U7VIB1"/>
<reference evidence="2" key="1">
    <citation type="journal article" date="2013" name="Genome Biol.">
        <title>Reference genomes and transcriptomes of Nicotiana sylvestris and Nicotiana tomentosiformis.</title>
        <authorList>
            <person name="Sierro N."/>
            <person name="Battey J.N."/>
            <person name="Ouadi S."/>
            <person name="Bovet L."/>
            <person name="Goepfert S."/>
            <person name="Bakaher N."/>
            <person name="Peitsch M.C."/>
            <person name="Ivanov N.V."/>
        </authorList>
    </citation>
    <scope>NUCLEOTIDE SEQUENCE [LARGE SCALE GENOMIC DNA]</scope>
</reference>
<reference evidence="3" key="2">
    <citation type="submission" date="2025-08" db="UniProtKB">
        <authorList>
            <consortium name="RefSeq"/>
        </authorList>
    </citation>
    <scope>IDENTIFICATION</scope>
    <source>
        <tissue evidence="3">Leaf</tissue>
    </source>
</reference>
<sequence>MLKGDLKELNAYMASYKQHLNHARHKLEVIQTKLMVQHLDQDLIEQERRALAEVEKWSNIEEQVLKQKSRVDWITCGDSNSKYFHAQWKMRTSRNAITTIYREDGTKEKGDDVCDAVKQFFATGKMHKWISSTAVTLIPKVQNPSYVKDYRPIACCTTLYKIITKVITARIKRVIGGLVGESQLVFIGGRCITDNILFTHELFKGYNRKGISPRCVLKVDLRKAYDTLEWTFLERVLLDLGFPYKFTRWIMECISSVTYSLNINGGLTKPFKGRRGIRQGDPMSPYLFVLAMEYLQREFAQMMKNKVFKFHPRCQKLGVVHFSEASGLQANAEKSAAYRAGKTYSYSMLATSGEDYSEDQLLDSTTLILSRMSSTDKVSFVWNTVLLGTDLPTTKKGDEDGRSYLQIIFMDWFINNFKKGLGLLGKSLFTTSSGGFKCNELGILE</sequence>
<dbReference type="PANTHER" id="PTHR46890:SF48">
    <property type="entry name" value="RNA-DIRECTED DNA POLYMERASE"/>
    <property type="match status" value="1"/>
</dbReference>
<name>A0A1U7VIB1_NICSY</name>
<dbReference type="InterPro" id="IPR000477">
    <property type="entry name" value="RT_dom"/>
</dbReference>